<evidence type="ECO:0000313" key="1">
    <source>
        <dbReference type="EMBL" id="MDT0496851.1"/>
    </source>
</evidence>
<keyword evidence="2" id="KW-1185">Reference proteome</keyword>
<evidence type="ECO:0000313" key="2">
    <source>
        <dbReference type="Proteomes" id="UP001254608"/>
    </source>
</evidence>
<protein>
    <submittedName>
        <fullName evidence="1">Uncharacterized protein</fullName>
    </submittedName>
</protein>
<reference evidence="1 2" key="1">
    <citation type="submission" date="2023-09" db="EMBL/GenBank/DDBJ databases">
        <authorList>
            <person name="Rey-Velasco X."/>
        </authorList>
    </citation>
    <scope>NUCLEOTIDE SEQUENCE [LARGE SCALE GENOMIC DNA]</scope>
    <source>
        <strain evidence="1 2">W345</strain>
    </source>
</reference>
<comment type="caution">
    <text evidence="1">The sequence shown here is derived from an EMBL/GenBank/DDBJ whole genome shotgun (WGS) entry which is preliminary data.</text>
</comment>
<dbReference type="EMBL" id="JAVRIC010000006">
    <property type="protein sequence ID" value="MDT0496851.1"/>
    <property type="molecule type" value="Genomic_DNA"/>
</dbReference>
<gene>
    <name evidence="1" type="ORF">RM530_05670</name>
</gene>
<sequence length="85" mass="9266">MATTDVNHLMQEAADDLECHCYPFAIAVSGIFSAIRVMNDVNDIKKVADHGCYLAETIANDVDVAVHRILEARNALLEAKEGNHG</sequence>
<organism evidence="1 2">
    <name type="scientific">Banduia mediterranea</name>
    <dbReference type="NCBI Taxonomy" id="3075609"/>
    <lineage>
        <taxon>Bacteria</taxon>
        <taxon>Pseudomonadati</taxon>
        <taxon>Pseudomonadota</taxon>
        <taxon>Gammaproteobacteria</taxon>
        <taxon>Nevskiales</taxon>
        <taxon>Algiphilaceae</taxon>
        <taxon>Banduia</taxon>
    </lineage>
</organism>
<dbReference type="Proteomes" id="UP001254608">
    <property type="component" value="Unassembled WGS sequence"/>
</dbReference>
<proteinExistence type="predicted"/>
<dbReference type="RefSeq" id="WP_311364245.1">
    <property type="nucleotide sequence ID" value="NZ_JAVRIC010000006.1"/>
</dbReference>
<accession>A0ABU2WG53</accession>
<name>A0ABU2WG53_9GAMM</name>